<dbReference type="InterPro" id="IPR047678">
    <property type="entry name" value="YjiM-like"/>
</dbReference>
<gene>
    <name evidence="2" type="ORF">ASZ90_017429</name>
</gene>
<accession>A0A0W8E906</accession>
<dbReference type="PANTHER" id="PTHR30548">
    <property type="entry name" value="2-HYDROXYGLUTARYL-COA DEHYDRATASE, D-COMPONENT-RELATED"/>
    <property type="match status" value="1"/>
</dbReference>
<dbReference type="AlphaFoldDB" id="A0A0W8E906"/>
<organism evidence="2">
    <name type="scientific">hydrocarbon metagenome</name>
    <dbReference type="NCBI Taxonomy" id="938273"/>
    <lineage>
        <taxon>unclassified sequences</taxon>
        <taxon>metagenomes</taxon>
        <taxon>ecological metagenomes</taxon>
    </lineage>
</organism>
<comment type="caution">
    <text evidence="2">The sequence shown here is derived from an EMBL/GenBank/DDBJ whole genome shotgun (WGS) entry which is preliminary data.</text>
</comment>
<dbReference type="Gene3D" id="3.40.50.11890">
    <property type="match status" value="1"/>
</dbReference>
<dbReference type="NCBIfam" id="NF040772">
    <property type="entry name" value="double_cubane"/>
    <property type="match status" value="1"/>
</dbReference>
<dbReference type="InterPro" id="IPR010327">
    <property type="entry name" value="FldB/FldC_alpha/beta"/>
</dbReference>
<sequence>MMEINNAYLDKVEERHFSIAREKKALGAKIVGIYCAFTPKEIIAAAGAIPVALCSGSNESIPKAEEHLPRNLCPLVKASYGSAITERCPYFFMADILVADATCDGKKKMYELMSRVKEVHLLNLPQIANLKGSFDLWLSELHRFKGFLEKETDSLVSDEKLWESIKLYNRVRELKRTIFELNRGPIPLLSGRELSIAVDSGGFEVDLPGDIDRYLQVIDFAKQRGGIKPRPRILLTGCPTTSEKVLHCLEEYANVVAMENCGGLKSIVELVDETGNPMAAIARSSLRLACPCMSPNELRYQLIASIIEDYSIDGVVDLIWQACHTYNIESYSLGDFVRREKGVPFLQIETDYSDSDINWINLRIEAFIEML</sequence>
<proteinExistence type="inferred from homology"/>
<evidence type="ECO:0008006" key="3">
    <source>
        <dbReference type="Google" id="ProtNLM"/>
    </source>
</evidence>
<comment type="similarity">
    <text evidence="1">Belongs to the FldB/FldC dehydratase alpha/beta subunit family.</text>
</comment>
<evidence type="ECO:0000313" key="2">
    <source>
        <dbReference type="EMBL" id="KUG05108.1"/>
    </source>
</evidence>
<protein>
    <recommendedName>
        <fullName evidence="3">2-hydroxyglutaryl-coa dehydratase, d-component</fullName>
    </recommendedName>
</protein>
<dbReference type="Pfam" id="PF06050">
    <property type="entry name" value="HGD-D"/>
    <property type="match status" value="1"/>
</dbReference>
<dbReference type="EMBL" id="LNQE01001829">
    <property type="protein sequence ID" value="KUG05108.1"/>
    <property type="molecule type" value="Genomic_DNA"/>
</dbReference>
<dbReference type="Gene3D" id="1.20.1270.370">
    <property type="match status" value="1"/>
</dbReference>
<name>A0A0W8E906_9ZZZZ</name>
<evidence type="ECO:0000256" key="1">
    <source>
        <dbReference type="ARBA" id="ARBA00005806"/>
    </source>
</evidence>
<dbReference type="PANTHER" id="PTHR30548:SF6">
    <property type="entry name" value="DEHYDRATASE SUBUNIT YJIM-RELATED"/>
    <property type="match status" value="1"/>
</dbReference>
<dbReference type="Gene3D" id="3.40.50.11900">
    <property type="match status" value="1"/>
</dbReference>
<reference evidence="2" key="1">
    <citation type="journal article" date="2015" name="Proc. Natl. Acad. Sci. U.S.A.">
        <title>Networks of energetic and metabolic interactions define dynamics in microbial communities.</title>
        <authorList>
            <person name="Embree M."/>
            <person name="Liu J.K."/>
            <person name="Al-Bassam M.M."/>
            <person name="Zengler K."/>
        </authorList>
    </citation>
    <scope>NUCLEOTIDE SEQUENCE</scope>
</reference>